<sequence>MDGESLAFLIMAIAATIGPLVLLWMRRRRIRRYGVGGGEFNHPFAHAGYGGVPPGTSIQEDFGGATTTQPFGAADDGPDGPEARPAVR</sequence>
<proteinExistence type="predicted"/>
<dbReference type="EMBL" id="JABELX010000010">
    <property type="protein sequence ID" value="NNH73507.1"/>
    <property type="molecule type" value="Genomic_DNA"/>
</dbReference>
<accession>A0A849CBY6</accession>
<name>A0A849CBY6_9NOCA</name>
<evidence type="ECO:0000256" key="1">
    <source>
        <dbReference type="SAM" id="MobiDB-lite"/>
    </source>
</evidence>
<feature type="region of interest" description="Disordered" evidence="1">
    <location>
        <begin position="51"/>
        <end position="88"/>
    </location>
</feature>
<keyword evidence="4" id="KW-1185">Reference proteome</keyword>
<dbReference type="Proteomes" id="UP000586827">
    <property type="component" value="Unassembled WGS sequence"/>
</dbReference>
<keyword evidence="2" id="KW-1133">Transmembrane helix</keyword>
<dbReference type="AlphaFoldDB" id="A0A849CBY6"/>
<gene>
    <name evidence="3" type="ORF">HLB23_27240</name>
</gene>
<dbReference type="RefSeq" id="WP_067517464.1">
    <property type="nucleotide sequence ID" value="NZ_JABELX010000010.1"/>
</dbReference>
<evidence type="ECO:0000256" key="2">
    <source>
        <dbReference type="SAM" id="Phobius"/>
    </source>
</evidence>
<evidence type="ECO:0000313" key="3">
    <source>
        <dbReference type="EMBL" id="NNH73507.1"/>
    </source>
</evidence>
<reference evidence="3 4" key="1">
    <citation type="submission" date="2020-05" db="EMBL/GenBank/DDBJ databases">
        <title>MicrobeNet Type strains.</title>
        <authorList>
            <person name="Nicholson A.C."/>
        </authorList>
    </citation>
    <scope>NUCLEOTIDE SEQUENCE [LARGE SCALE GENOMIC DNA]</scope>
    <source>
        <strain evidence="3 4">JCM 3224</strain>
    </source>
</reference>
<protein>
    <submittedName>
        <fullName evidence="3">Uncharacterized protein</fullName>
    </submittedName>
</protein>
<organism evidence="3 4">
    <name type="scientific">Nocardia uniformis</name>
    <dbReference type="NCBI Taxonomy" id="53432"/>
    <lineage>
        <taxon>Bacteria</taxon>
        <taxon>Bacillati</taxon>
        <taxon>Actinomycetota</taxon>
        <taxon>Actinomycetes</taxon>
        <taxon>Mycobacteriales</taxon>
        <taxon>Nocardiaceae</taxon>
        <taxon>Nocardia</taxon>
    </lineage>
</organism>
<keyword evidence="2" id="KW-0472">Membrane</keyword>
<evidence type="ECO:0000313" key="4">
    <source>
        <dbReference type="Proteomes" id="UP000586827"/>
    </source>
</evidence>
<feature type="transmembrane region" description="Helical" evidence="2">
    <location>
        <begin position="6"/>
        <end position="25"/>
    </location>
</feature>
<comment type="caution">
    <text evidence="3">The sequence shown here is derived from an EMBL/GenBank/DDBJ whole genome shotgun (WGS) entry which is preliminary data.</text>
</comment>
<keyword evidence="2" id="KW-0812">Transmembrane</keyword>